<evidence type="ECO:0000256" key="1">
    <source>
        <dbReference type="ARBA" id="ARBA00004141"/>
    </source>
</evidence>
<feature type="transmembrane region" description="Helical" evidence="5">
    <location>
        <begin position="40"/>
        <end position="64"/>
    </location>
</feature>
<feature type="transmembrane region" description="Helical" evidence="5">
    <location>
        <begin position="252"/>
        <end position="271"/>
    </location>
</feature>
<dbReference type="RefSeq" id="WP_207902617.1">
    <property type="nucleotide sequence ID" value="NZ_SLZR01000001.1"/>
</dbReference>
<feature type="transmembrane region" description="Helical" evidence="5">
    <location>
        <begin position="187"/>
        <end position="208"/>
    </location>
</feature>
<protein>
    <submittedName>
        <fullName evidence="7">Threonine/homoserine efflux transporter RhtA</fullName>
    </submittedName>
</protein>
<dbReference type="AlphaFoldDB" id="A0A4R3IE37"/>
<dbReference type="InterPro" id="IPR000620">
    <property type="entry name" value="EamA_dom"/>
</dbReference>
<keyword evidence="4 5" id="KW-0472">Membrane</keyword>
<feature type="domain" description="EamA" evidence="6">
    <location>
        <begin position="158"/>
        <end position="292"/>
    </location>
</feature>
<evidence type="ECO:0000259" key="6">
    <source>
        <dbReference type="Pfam" id="PF00892"/>
    </source>
</evidence>
<evidence type="ECO:0000256" key="3">
    <source>
        <dbReference type="ARBA" id="ARBA00022989"/>
    </source>
</evidence>
<comment type="subcellular location">
    <subcellularLocation>
        <location evidence="1">Membrane</location>
        <topology evidence="1">Multi-pass membrane protein</topology>
    </subcellularLocation>
</comment>
<dbReference type="GO" id="GO:0016020">
    <property type="term" value="C:membrane"/>
    <property type="evidence" value="ECO:0007669"/>
    <property type="project" value="UniProtKB-SubCell"/>
</dbReference>
<keyword evidence="3 5" id="KW-1133">Transmembrane helix</keyword>
<accession>A0A4R3IE37</accession>
<dbReference type="PANTHER" id="PTHR32322">
    <property type="entry name" value="INNER MEMBRANE TRANSPORTER"/>
    <property type="match status" value="1"/>
</dbReference>
<dbReference type="InterPro" id="IPR037185">
    <property type="entry name" value="EmrE-like"/>
</dbReference>
<dbReference type="Pfam" id="PF00892">
    <property type="entry name" value="EamA"/>
    <property type="match status" value="2"/>
</dbReference>
<feature type="transmembrane region" description="Helical" evidence="5">
    <location>
        <begin position="97"/>
        <end position="119"/>
    </location>
</feature>
<feature type="domain" description="EamA" evidence="6">
    <location>
        <begin position="14"/>
        <end position="145"/>
    </location>
</feature>
<feature type="transmembrane region" description="Helical" evidence="5">
    <location>
        <begin position="131"/>
        <end position="150"/>
    </location>
</feature>
<evidence type="ECO:0000313" key="7">
    <source>
        <dbReference type="EMBL" id="TCS44046.1"/>
    </source>
</evidence>
<keyword evidence="2 5" id="KW-0812">Transmembrane</keyword>
<feature type="transmembrane region" description="Helical" evidence="5">
    <location>
        <begin position="277"/>
        <end position="293"/>
    </location>
</feature>
<dbReference type="InterPro" id="IPR050638">
    <property type="entry name" value="AA-Vitamin_Transporters"/>
</dbReference>
<organism evidence="7 8">
    <name type="scientific">Reinekea marinisedimentorum</name>
    <dbReference type="NCBI Taxonomy" id="230495"/>
    <lineage>
        <taxon>Bacteria</taxon>
        <taxon>Pseudomonadati</taxon>
        <taxon>Pseudomonadota</taxon>
        <taxon>Gammaproteobacteria</taxon>
        <taxon>Oceanospirillales</taxon>
        <taxon>Saccharospirillaceae</taxon>
        <taxon>Reinekea</taxon>
    </lineage>
</organism>
<proteinExistence type="predicted"/>
<feature type="transmembrane region" description="Helical" evidence="5">
    <location>
        <begin position="71"/>
        <end position="91"/>
    </location>
</feature>
<sequence length="309" mass="32613">MTPINTTMNLRDWLLLLILSLLWGGSFFFIEVALQSFAPFTLVAVRVALAALALWLVVSLTGLAVPKSAEVWLAFLIMGLLNNAVPFGLIVWGQTHIASGVASILNATTPLFAVVVAGFFLPDEQATPLKFAGVFIGLFGVALMIGLSSFGGDQHLLAQLAILGAACSYAVAGVYGRRFRRLGVSSIVTAAGQVTGSALIMLPLALFIDGAGVYVSASLTSWLALVSLALVCTALAYVIYFRLLASAGATNLLLVTLLVPISAILLGWLFLNESLGWNHALGIGCIAIGLSCIDGRLWRRRNAVGLQPR</sequence>
<dbReference type="Proteomes" id="UP000295793">
    <property type="component" value="Unassembled WGS sequence"/>
</dbReference>
<reference evidence="7 8" key="1">
    <citation type="submission" date="2019-03" db="EMBL/GenBank/DDBJ databases">
        <title>Genomic Encyclopedia of Archaeal and Bacterial Type Strains, Phase II (KMG-II): from individual species to whole genera.</title>
        <authorList>
            <person name="Goeker M."/>
        </authorList>
    </citation>
    <scope>NUCLEOTIDE SEQUENCE [LARGE SCALE GENOMIC DNA]</scope>
    <source>
        <strain evidence="7 8">DSM 15388</strain>
    </source>
</reference>
<name>A0A4R3IE37_9GAMM</name>
<feature type="transmembrane region" description="Helical" evidence="5">
    <location>
        <begin position="156"/>
        <end position="175"/>
    </location>
</feature>
<dbReference type="SUPFAM" id="SSF103481">
    <property type="entry name" value="Multidrug resistance efflux transporter EmrE"/>
    <property type="match status" value="2"/>
</dbReference>
<feature type="transmembrane region" description="Helical" evidence="5">
    <location>
        <begin position="12"/>
        <end position="34"/>
    </location>
</feature>
<dbReference type="EMBL" id="SLZR01000001">
    <property type="protein sequence ID" value="TCS44046.1"/>
    <property type="molecule type" value="Genomic_DNA"/>
</dbReference>
<evidence type="ECO:0000313" key="8">
    <source>
        <dbReference type="Proteomes" id="UP000295793"/>
    </source>
</evidence>
<evidence type="ECO:0000256" key="4">
    <source>
        <dbReference type="ARBA" id="ARBA00023136"/>
    </source>
</evidence>
<evidence type="ECO:0000256" key="5">
    <source>
        <dbReference type="SAM" id="Phobius"/>
    </source>
</evidence>
<gene>
    <name evidence="7" type="ORF">BCF53_101389</name>
</gene>
<comment type="caution">
    <text evidence="7">The sequence shown here is derived from an EMBL/GenBank/DDBJ whole genome shotgun (WGS) entry which is preliminary data.</text>
</comment>
<dbReference type="PANTHER" id="PTHR32322:SF9">
    <property type="entry name" value="AMINO-ACID METABOLITE EFFLUX PUMP-RELATED"/>
    <property type="match status" value="1"/>
</dbReference>
<keyword evidence="8" id="KW-1185">Reference proteome</keyword>
<feature type="transmembrane region" description="Helical" evidence="5">
    <location>
        <begin position="220"/>
        <end position="240"/>
    </location>
</feature>
<evidence type="ECO:0000256" key="2">
    <source>
        <dbReference type="ARBA" id="ARBA00022692"/>
    </source>
</evidence>